<dbReference type="GO" id="GO:0008713">
    <property type="term" value="F:ADP-heptose-lipopolysaccharide heptosyltransferase activity"/>
    <property type="evidence" value="ECO:0007669"/>
    <property type="project" value="TreeGrafter"/>
</dbReference>
<dbReference type="PANTHER" id="PTHR30160">
    <property type="entry name" value="TETRAACYLDISACCHARIDE 4'-KINASE-RELATED"/>
    <property type="match status" value="1"/>
</dbReference>
<evidence type="ECO:0000256" key="2">
    <source>
        <dbReference type="ARBA" id="ARBA00022679"/>
    </source>
</evidence>
<keyword evidence="1" id="KW-0328">Glycosyltransferase</keyword>
<dbReference type="PANTHER" id="PTHR30160:SF1">
    <property type="entry name" value="LIPOPOLYSACCHARIDE 1,2-N-ACETYLGLUCOSAMINETRANSFERASE-RELATED"/>
    <property type="match status" value="1"/>
</dbReference>
<reference evidence="4" key="1">
    <citation type="submission" date="2017-07" db="EMBL/GenBank/DDBJ databases">
        <title>Novel pathways for hydrocarbon cycling and metabolic interdependencies in hydrothermal sediment communities.</title>
        <authorList>
            <person name="Dombrowski N."/>
            <person name="Seitz K."/>
            <person name="Teske A."/>
            <person name="Baker B."/>
        </authorList>
    </citation>
    <scope>NUCLEOTIDE SEQUENCE [LARGE SCALE GENOMIC DNA]</scope>
</reference>
<dbReference type="Proteomes" id="UP000216312">
    <property type="component" value="Unassembled WGS sequence"/>
</dbReference>
<organism evidence="3 4">
    <name type="scientific">candidate division WOR-3 bacterium 4484_18</name>
    <dbReference type="NCBI Taxonomy" id="2020626"/>
    <lineage>
        <taxon>Bacteria</taxon>
        <taxon>Bacteria division WOR-3</taxon>
    </lineage>
</organism>
<comment type="caution">
    <text evidence="3">The sequence shown here is derived from an EMBL/GenBank/DDBJ whole genome shotgun (WGS) entry which is preliminary data.</text>
</comment>
<evidence type="ECO:0000256" key="1">
    <source>
        <dbReference type="ARBA" id="ARBA00022676"/>
    </source>
</evidence>
<dbReference type="InterPro" id="IPR002201">
    <property type="entry name" value="Glyco_trans_9"/>
</dbReference>
<name>A0A257LTK8_UNCW3</name>
<evidence type="ECO:0000313" key="3">
    <source>
        <dbReference type="EMBL" id="OYV02995.1"/>
    </source>
</evidence>
<dbReference type="CDD" id="cd03789">
    <property type="entry name" value="GT9_LPS_heptosyltransferase"/>
    <property type="match status" value="1"/>
</dbReference>
<evidence type="ECO:0008006" key="5">
    <source>
        <dbReference type="Google" id="ProtNLM"/>
    </source>
</evidence>
<dbReference type="AlphaFoldDB" id="A0A257LTK8"/>
<dbReference type="Gene3D" id="3.40.50.2000">
    <property type="entry name" value="Glycogen Phosphorylase B"/>
    <property type="match status" value="2"/>
</dbReference>
<dbReference type="Pfam" id="PF01075">
    <property type="entry name" value="Glyco_transf_9"/>
    <property type="match status" value="1"/>
</dbReference>
<dbReference type="GO" id="GO:0005829">
    <property type="term" value="C:cytosol"/>
    <property type="evidence" value="ECO:0007669"/>
    <property type="project" value="TreeGrafter"/>
</dbReference>
<keyword evidence="2" id="KW-0808">Transferase</keyword>
<accession>A0A257LTK8</accession>
<gene>
    <name evidence="3" type="ORF">CGW93_02915</name>
</gene>
<proteinExistence type="predicted"/>
<dbReference type="GO" id="GO:0009244">
    <property type="term" value="P:lipopolysaccharide core region biosynthetic process"/>
    <property type="evidence" value="ECO:0007669"/>
    <property type="project" value="TreeGrafter"/>
</dbReference>
<dbReference type="InterPro" id="IPR051199">
    <property type="entry name" value="LPS_LOS_Heptosyltrfase"/>
</dbReference>
<dbReference type="SUPFAM" id="SSF53756">
    <property type="entry name" value="UDP-Glycosyltransferase/glycogen phosphorylase"/>
    <property type="match status" value="1"/>
</dbReference>
<evidence type="ECO:0000313" key="4">
    <source>
        <dbReference type="Proteomes" id="UP000216312"/>
    </source>
</evidence>
<sequence>MFKRILILSLPGIGDTLMATPMMEHLRKSLPHATIEALTMQRGSYEVLKVNPHIDTVFYFPFLKKGVRASINFILKEIRPRGYDLSITIYPSYPKHYHIVAYLCGAKMRIANGFESGYIRELHLLNTHLVRMELTNHNVINNLRLLTPLGIQFNPDNVKLELTLPTDIRNWANDFWQSMKLSDKSVYFHNGSSKIKKGSEKRLLPWWWVRELIHMLLEEGYNILFNLGPEEQWQRPMLERDFGDELGKRILPISGLSILQVAALIERTGLLIANDSGVTHLGAALNVRVIGLFGVTATYQVAPWTANACIVTSDLPCAPCYTNYAWREFRCSHPKYNPSNPTFPCMEAISIEKVMECLTKLT</sequence>
<dbReference type="EMBL" id="NMUJ01000029">
    <property type="protein sequence ID" value="OYV02995.1"/>
    <property type="molecule type" value="Genomic_DNA"/>
</dbReference>
<protein>
    <recommendedName>
        <fullName evidence="5">Glycosyltransferase family 9 protein</fullName>
    </recommendedName>
</protein>